<gene>
    <name evidence="1" type="ORF">F4821DRAFT_231243</name>
</gene>
<keyword evidence="2" id="KW-1185">Reference proteome</keyword>
<proteinExistence type="predicted"/>
<evidence type="ECO:0000313" key="2">
    <source>
        <dbReference type="Proteomes" id="UP001497680"/>
    </source>
</evidence>
<accession>A0ACC0DA31</accession>
<protein>
    <submittedName>
        <fullName evidence="1">Beta-lactamase-like protein</fullName>
    </submittedName>
</protein>
<organism evidence="1 2">
    <name type="scientific">Hypoxylon rubiginosum</name>
    <dbReference type="NCBI Taxonomy" id="110542"/>
    <lineage>
        <taxon>Eukaryota</taxon>
        <taxon>Fungi</taxon>
        <taxon>Dikarya</taxon>
        <taxon>Ascomycota</taxon>
        <taxon>Pezizomycotina</taxon>
        <taxon>Sordariomycetes</taxon>
        <taxon>Xylariomycetidae</taxon>
        <taxon>Xylariales</taxon>
        <taxon>Hypoxylaceae</taxon>
        <taxon>Hypoxylon</taxon>
    </lineage>
</organism>
<reference evidence="1 2" key="1">
    <citation type="journal article" date="2022" name="New Phytol.">
        <title>Ecological generalism drives hyperdiversity of secondary metabolite gene clusters in xylarialean endophytes.</title>
        <authorList>
            <person name="Franco M.E.E."/>
            <person name="Wisecaver J.H."/>
            <person name="Arnold A.E."/>
            <person name="Ju Y.M."/>
            <person name="Slot J.C."/>
            <person name="Ahrendt S."/>
            <person name="Moore L.P."/>
            <person name="Eastman K.E."/>
            <person name="Scott K."/>
            <person name="Konkel Z."/>
            <person name="Mondo S.J."/>
            <person name="Kuo A."/>
            <person name="Hayes R.D."/>
            <person name="Haridas S."/>
            <person name="Andreopoulos B."/>
            <person name="Riley R."/>
            <person name="LaButti K."/>
            <person name="Pangilinan J."/>
            <person name="Lipzen A."/>
            <person name="Amirebrahimi M."/>
            <person name="Yan J."/>
            <person name="Adam C."/>
            <person name="Keymanesh K."/>
            <person name="Ng V."/>
            <person name="Louie K."/>
            <person name="Northen T."/>
            <person name="Drula E."/>
            <person name="Henrissat B."/>
            <person name="Hsieh H.M."/>
            <person name="Youens-Clark K."/>
            <person name="Lutzoni F."/>
            <person name="Miadlikowska J."/>
            <person name="Eastwood D.C."/>
            <person name="Hamelin R.C."/>
            <person name="Grigoriev I.V."/>
            <person name="U'Ren J.M."/>
        </authorList>
    </citation>
    <scope>NUCLEOTIDE SEQUENCE [LARGE SCALE GENOMIC DNA]</scope>
    <source>
        <strain evidence="1 2">ER1909</strain>
    </source>
</reference>
<evidence type="ECO:0000313" key="1">
    <source>
        <dbReference type="EMBL" id="KAI6089527.1"/>
    </source>
</evidence>
<dbReference type="EMBL" id="MU394295">
    <property type="protein sequence ID" value="KAI6089527.1"/>
    <property type="molecule type" value="Genomic_DNA"/>
</dbReference>
<sequence length="284" mass="31670">MSINIRIIETGSIRVRPSLITQPPGNVLLRRLKFLSDRQWTDPIPIYAFLITHPEGNFLFDLGETPKCIQKGYFPWWQVGQYCVSMDIKPDQGLGSQLRAQGIDPEVDIRAAIVSHLHSDHAGGLPDIYGKADVFVSQSHWDAFQKPFYATMEGANPSAWPEGFAPSILKPDGPAIGPWKFSYPITKDGKILAVDTPGHVPGHVSLIIIDDDVTYLLVGDAAYSLELLDKEMVDGINSDPYVALESQKMIKEFCSQRPVVVLPSHEYDSVRRLEAKEVYQPSKP</sequence>
<dbReference type="Proteomes" id="UP001497680">
    <property type="component" value="Unassembled WGS sequence"/>
</dbReference>
<comment type="caution">
    <text evidence="1">The sequence shown here is derived from an EMBL/GenBank/DDBJ whole genome shotgun (WGS) entry which is preliminary data.</text>
</comment>
<name>A0ACC0DA31_9PEZI</name>